<sequence>MAIISCPACQKPISDKANSCSHCHYEFGSASKEDIERKLSLQRYQKLQKLQNQSMLAILLFIVGCYFVFLGNFPDGDKGLMMFNVSVAVATIGFIWYVVNRARIAIAKRS</sequence>
<evidence type="ECO:0000313" key="3">
    <source>
        <dbReference type="Proteomes" id="UP001253545"/>
    </source>
</evidence>
<keyword evidence="1" id="KW-0812">Transmembrane</keyword>
<feature type="transmembrane region" description="Helical" evidence="1">
    <location>
        <begin position="55"/>
        <end position="73"/>
    </location>
</feature>
<protein>
    <recommendedName>
        <fullName evidence="4">Zinc ribbon domain-containing protein</fullName>
    </recommendedName>
</protein>
<dbReference type="RefSeq" id="WP_311367532.1">
    <property type="nucleotide sequence ID" value="NZ_JAVRHX010000001.1"/>
</dbReference>
<evidence type="ECO:0008006" key="4">
    <source>
        <dbReference type="Google" id="ProtNLM"/>
    </source>
</evidence>
<keyword evidence="1" id="KW-0472">Membrane</keyword>
<keyword evidence="1" id="KW-1133">Transmembrane helix</keyword>
<dbReference type="EMBL" id="JAVRHX010000001">
    <property type="protein sequence ID" value="MDT0594044.1"/>
    <property type="molecule type" value="Genomic_DNA"/>
</dbReference>
<organism evidence="2 3">
    <name type="scientific">Glaciecola petra</name>
    <dbReference type="NCBI Taxonomy" id="3075602"/>
    <lineage>
        <taxon>Bacteria</taxon>
        <taxon>Pseudomonadati</taxon>
        <taxon>Pseudomonadota</taxon>
        <taxon>Gammaproteobacteria</taxon>
        <taxon>Alteromonadales</taxon>
        <taxon>Alteromonadaceae</taxon>
        <taxon>Glaciecola</taxon>
    </lineage>
</organism>
<accession>A0ABU2ZN48</accession>
<name>A0ABU2ZN48_9ALTE</name>
<reference evidence="2 3" key="1">
    <citation type="submission" date="2023-09" db="EMBL/GenBank/DDBJ databases">
        <authorList>
            <person name="Rey-Velasco X."/>
        </authorList>
    </citation>
    <scope>NUCLEOTIDE SEQUENCE [LARGE SCALE GENOMIC DNA]</scope>
    <source>
        <strain evidence="2 3">P117</strain>
    </source>
</reference>
<feature type="transmembrane region" description="Helical" evidence="1">
    <location>
        <begin position="79"/>
        <end position="99"/>
    </location>
</feature>
<dbReference type="Proteomes" id="UP001253545">
    <property type="component" value="Unassembled WGS sequence"/>
</dbReference>
<comment type="caution">
    <text evidence="2">The sequence shown here is derived from an EMBL/GenBank/DDBJ whole genome shotgun (WGS) entry which is preliminary data.</text>
</comment>
<evidence type="ECO:0000313" key="2">
    <source>
        <dbReference type="EMBL" id="MDT0594044.1"/>
    </source>
</evidence>
<proteinExistence type="predicted"/>
<evidence type="ECO:0000256" key="1">
    <source>
        <dbReference type="SAM" id="Phobius"/>
    </source>
</evidence>
<gene>
    <name evidence="2" type="ORF">RM552_04225</name>
</gene>
<keyword evidence="3" id="KW-1185">Reference proteome</keyword>